<dbReference type="Proteomes" id="UP000541583">
    <property type="component" value="Unassembled WGS sequence"/>
</dbReference>
<dbReference type="PROSITE" id="PS51352">
    <property type="entry name" value="THIOREDOXIN_2"/>
    <property type="match status" value="1"/>
</dbReference>
<gene>
    <name evidence="3" type="ORF">HDF23_004933</name>
</gene>
<organism evidence="3 4">
    <name type="scientific">Mucilaginibacter lappiensis</name>
    <dbReference type="NCBI Taxonomy" id="354630"/>
    <lineage>
        <taxon>Bacteria</taxon>
        <taxon>Pseudomonadati</taxon>
        <taxon>Bacteroidota</taxon>
        <taxon>Sphingobacteriia</taxon>
        <taxon>Sphingobacteriales</taxon>
        <taxon>Sphingobacteriaceae</taxon>
        <taxon>Mucilaginibacter</taxon>
    </lineage>
</organism>
<dbReference type="SUPFAM" id="SSF52833">
    <property type="entry name" value="Thioredoxin-like"/>
    <property type="match status" value="1"/>
</dbReference>
<dbReference type="EMBL" id="JACHCB010000016">
    <property type="protein sequence ID" value="MBB6112160.1"/>
    <property type="molecule type" value="Genomic_DNA"/>
</dbReference>
<sequence>MKIFQKLFMIAAIAGLSFGITSCTRRYKPMLSSHDGVNFKITSLAQAEEIAKAENKPLFVFAHASWCPTCKKMEQEVLVQKKLGDVYNQQFVDVAIDIDSPEGHKLNDRYKIRATPTLFFLNADGGIAKKAEGFMTAEELLATAQSLKIK</sequence>
<protein>
    <submittedName>
        <fullName evidence="3">Thiol:disulfide interchange protein</fullName>
    </submittedName>
</protein>
<dbReference type="InterPro" id="IPR013766">
    <property type="entry name" value="Thioredoxin_domain"/>
</dbReference>
<dbReference type="InterPro" id="IPR012336">
    <property type="entry name" value="Thioredoxin-like_fold"/>
</dbReference>
<keyword evidence="4" id="KW-1185">Reference proteome</keyword>
<dbReference type="PANTHER" id="PTHR15337:SF11">
    <property type="entry name" value="THIOREDOXIN DOMAIN-CONTAINING PROTEIN"/>
    <property type="match status" value="1"/>
</dbReference>
<dbReference type="Pfam" id="PF13098">
    <property type="entry name" value="Thioredoxin_2"/>
    <property type="match status" value="1"/>
</dbReference>
<evidence type="ECO:0000313" key="4">
    <source>
        <dbReference type="Proteomes" id="UP000541583"/>
    </source>
</evidence>
<proteinExistence type="predicted"/>
<reference evidence="3 4" key="1">
    <citation type="submission" date="2020-08" db="EMBL/GenBank/DDBJ databases">
        <title>Genomic Encyclopedia of Type Strains, Phase IV (KMG-V): Genome sequencing to study the core and pangenomes of soil and plant-associated prokaryotes.</title>
        <authorList>
            <person name="Whitman W."/>
        </authorList>
    </citation>
    <scope>NUCLEOTIDE SEQUENCE [LARGE SCALE GENOMIC DNA]</scope>
    <source>
        <strain evidence="3 4">ANJLi2</strain>
    </source>
</reference>
<keyword evidence="1" id="KW-0732">Signal</keyword>
<feature type="domain" description="Thioredoxin" evidence="2">
    <location>
        <begin position="22"/>
        <end position="149"/>
    </location>
</feature>
<evidence type="ECO:0000313" key="3">
    <source>
        <dbReference type="EMBL" id="MBB6112160.1"/>
    </source>
</evidence>
<dbReference type="PROSITE" id="PS51257">
    <property type="entry name" value="PROKAR_LIPOPROTEIN"/>
    <property type="match status" value="1"/>
</dbReference>
<dbReference type="InterPro" id="IPR036249">
    <property type="entry name" value="Thioredoxin-like_sf"/>
</dbReference>
<accession>A0ABR6PQV6</accession>
<dbReference type="RefSeq" id="WP_076377042.1">
    <property type="nucleotide sequence ID" value="NZ_FTMG01000016.1"/>
</dbReference>
<name>A0ABR6PQV6_9SPHI</name>
<evidence type="ECO:0000259" key="2">
    <source>
        <dbReference type="PROSITE" id="PS51352"/>
    </source>
</evidence>
<dbReference type="InterPro" id="IPR051099">
    <property type="entry name" value="AGR/TXD"/>
</dbReference>
<evidence type="ECO:0000256" key="1">
    <source>
        <dbReference type="ARBA" id="ARBA00022729"/>
    </source>
</evidence>
<dbReference type="Gene3D" id="3.40.30.10">
    <property type="entry name" value="Glutaredoxin"/>
    <property type="match status" value="1"/>
</dbReference>
<dbReference type="PANTHER" id="PTHR15337">
    <property type="entry name" value="ANTERIOR GRADIENT PROTEIN-RELATED"/>
    <property type="match status" value="1"/>
</dbReference>
<comment type="caution">
    <text evidence="3">The sequence shown here is derived from an EMBL/GenBank/DDBJ whole genome shotgun (WGS) entry which is preliminary data.</text>
</comment>